<feature type="transmembrane region" description="Helical" evidence="6">
    <location>
        <begin position="41"/>
        <end position="60"/>
    </location>
</feature>
<proteinExistence type="inferred from homology"/>
<sequence length="303" mass="34340">MTVEDTHTKNDSAGESATASSKDETVKRTGLDWWIYEAKETGLTIAIFLPIWLLLTSFVFELRSIPSESMVPNLQIGDRVAVAKYAYGYGRYSPAFGIGTWFTKEDKTKPNQKIFASEPKRGDVIVFRHPNDNKVMIKRLIGLPGDRIQMIEGHLHINGEAVEREVVRRFRYTPHGKPMSENTIEYRETLPNGVSYLTHKFAGSQSFDDTPEFIVPAEHVFMMGDNRDNSEDSRSPRGHLELYKENPNGWGGRRFAVGDTPSTIGFVPYDHLMGRGETVFFTLSRCKKAPESKCPTSRVWRGL</sequence>
<evidence type="ECO:0000256" key="4">
    <source>
        <dbReference type="ARBA" id="ARBA00019232"/>
    </source>
</evidence>
<keyword evidence="10" id="KW-1185">Reference proteome</keyword>
<evidence type="ECO:0000256" key="5">
    <source>
        <dbReference type="ARBA" id="ARBA00022801"/>
    </source>
</evidence>
<feature type="domain" description="Peptidase S26" evidence="8">
    <location>
        <begin position="40"/>
        <end position="279"/>
    </location>
</feature>
<dbReference type="PRINTS" id="PR00727">
    <property type="entry name" value="LEADERPTASE"/>
</dbReference>
<keyword evidence="6" id="KW-0812">Transmembrane</keyword>
<dbReference type="InterPro" id="IPR019758">
    <property type="entry name" value="Pept_S26A_signal_pept_1_CS"/>
</dbReference>
<dbReference type="InterPro" id="IPR036286">
    <property type="entry name" value="LexA/Signal_pep-like_sf"/>
</dbReference>
<dbReference type="PROSITE" id="PS00760">
    <property type="entry name" value="SPASE_I_2"/>
    <property type="match status" value="1"/>
</dbReference>
<evidence type="ECO:0000256" key="7">
    <source>
        <dbReference type="SAM" id="MobiDB-lite"/>
    </source>
</evidence>
<gene>
    <name evidence="9" type="primary">lepB</name>
    <name evidence="9" type="ORF">ACFQS8_05015</name>
</gene>
<evidence type="ECO:0000313" key="9">
    <source>
        <dbReference type="EMBL" id="MFC7290965.1"/>
    </source>
</evidence>
<dbReference type="EC" id="3.4.21.89" evidence="3 6"/>
<dbReference type="NCBIfam" id="TIGR02227">
    <property type="entry name" value="sigpep_I_bact"/>
    <property type="match status" value="1"/>
</dbReference>
<dbReference type="Proteomes" id="UP001596492">
    <property type="component" value="Unassembled WGS sequence"/>
</dbReference>
<evidence type="ECO:0000256" key="1">
    <source>
        <dbReference type="ARBA" id="ARBA00000677"/>
    </source>
</evidence>
<evidence type="ECO:0000256" key="3">
    <source>
        <dbReference type="ARBA" id="ARBA00013208"/>
    </source>
</evidence>
<keyword evidence="6" id="KW-0645">Protease</keyword>
<dbReference type="Pfam" id="PF10502">
    <property type="entry name" value="Peptidase_S26"/>
    <property type="match status" value="1"/>
</dbReference>
<comment type="caution">
    <text evidence="9">The sequence shown here is derived from an EMBL/GenBank/DDBJ whole genome shotgun (WGS) entry which is preliminary data.</text>
</comment>
<dbReference type="EMBL" id="JBHTBR010000002">
    <property type="protein sequence ID" value="MFC7290965.1"/>
    <property type="molecule type" value="Genomic_DNA"/>
</dbReference>
<evidence type="ECO:0000259" key="8">
    <source>
        <dbReference type="Pfam" id="PF10502"/>
    </source>
</evidence>
<dbReference type="InterPro" id="IPR019533">
    <property type="entry name" value="Peptidase_S26"/>
</dbReference>
<protein>
    <recommendedName>
        <fullName evidence="4 6">Signal peptidase I</fullName>
        <ecNumber evidence="3 6">3.4.21.89</ecNumber>
    </recommendedName>
</protein>
<evidence type="ECO:0000256" key="6">
    <source>
        <dbReference type="RuleBase" id="RU362042"/>
    </source>
</evidence>
<reference evidence="10" key="1">
    <citation type="journal article" date="2019" name="Int. J. Syst. Evol. Microbiol.">
        <title>The Global Catalogue of Microorganisms (GCM) 10K type strain sequencing project: providing services to taxonomists for standard genome sequencing and annotation.</title>
        <authorList>
            <consortium name="The Broad Institute Genomics Platform"/>
            <consortium name="The Broad Institute Genome Sequencing Center for Infectious Disease"/>
            <person name="Wu L."/>
            <person name="Ma J."/>
        </authorList>
    </citation>
    <scope>NUCLEOTIDE SEQUENCE [LARGE SCALE GENOMIC DNA]</scope>
    <source>
        <strain evidence="10">CCUG 51308</strain>
    </source>
</reference>
<dbReference type="CDD" id="cd06530">
    <property type="entry name" value="S26_SPase_I"/>
    <property type="match status" value="1"/>
</dbReference>
<comment type="catalytic activity">
    <reaction evidence="1 6">
        <text>Cleavage of hydrophobic, N-terminal signal or leader sequences from secreted and periplasmic proteins.</text>
        <dbReference type="EC" id="3.4.21.89"/>
    </reaction>
</comment>
<dbReference type="PROSITE" id="PS00761">
    <property type="entry name" value="SPASE_I_3"/>
    <property type="match status" value="1"/>
</dbReference>
<dbReference type="SUPFAM" id="SSF51306">
    <property type="entry name" value="LexA/Signal peptidase"/>
    <property type="match status" value="1"/>
</dbReference>
<keyword evidence="5 6" id="KW-0378">Hydrolase</keyword>
<dbReference type="RefSeq" id="WP_382166169.1">
    <property type="nucleotide sequence ID" value="NZ_JBHTBR010000002.1"/>
</dbReference>
<dbReference type="InterPro" id="IPR000223">
    <property type="entry name" value="Pept_S26A_signal_pept_1"/>
</dbReference>
<evidence type="ECO:0000313" key="10">
    <source>
        <dbReference type="Proteomes" id="UP001596492"/>
    </source>
</evidence>
<dbReference type="Gene3D" id="2.10.109.10">
    <property type="entry name" value="Umud Fragment, subunit A"/>
    <property type="match status" value="1"/>
</dbReference>
<comment type="subcellular location">
    <subcellularLocation>
        <location evidence="6">Membrane</location>
        <topology evidence="6">Single-pass type II membrane protein</topology>
    </subcellularLocation>
</comment>
<feature type="compositionally biased region" description="Basic and acidic residues" evidence="7">
    <location>
        <begin position="1"/>
        <end position="12"/>
    </location>
</feature>
<dbReference type="PANTHER" id="PTHR43390">
    <property type="entry name" value="SIGNAL PEPTIDASE I"/>
    <property type="match status" value="1"/>
</dbReference>
<name>A0ABW2IIK6_9PROT</name>
<dbReference type="GO" id="GO:0009003">
    <property type="term" value="F:signal peptidase activity"/>
    <property type="evidence" value="ECO:0007669"/>
    <property type="project" value="UniProtKB-EC"/>
</dbReference>
<comment type="similarity">
    <text evidence="2 6">Belongs to the peptidase S26 family.</text>
</comment>
<accession>A0ABW2IIK6</accession>
<dbReference type="InterPro" id="IPR019757">
    <property type="entry name" value="Pept_S26A_signal_pept_1_Lys-AS"/>
</dbReference>
<keyword evidence="6" id="KW-1133">Transmembrane helix</keyword>
<evidence type="ECO:0000256" key="2">
    <source>
        <dbReference type="ARBA" id="ARBA00009370"/>
    </source>
</evidence>
<dbReference type="PANTHER" id="PTHR43390:SF1">
    <property type="entry name" value="CHLOROPLAST PROCESSING PEPTIDASE"/>
    <property type="match status" value="1"/>
</dbReference>
<keyword evidence="6" id="KW-0472">Membrane</keyword>
<feature type="region of interest" description="Disordered" evidence="7">
    <location>
        <begin position="1"/>
        <end position="21"/>
    </location>
</feature>
<organism evidence="9 10">
    <name type="scientific">Hirschia litorea</name>
    <dbReference type="NCBI Taxonomy" id="1199156"/>
    <lineage>
        <taxon>Bacteria</taxon>
        <taxon>Pseudomonadati</taxon>
        <taxon>Pseudomonadota</taxon>
        <taxon>Alphaproteobacteria</taxon>
        <taxon>Hyphomonadales</taxon>
        <taxon>Hyphomonadaceae</taxon>
        <taxon>Hirschia</taxon>
    </lineage>
</organism>